<dbReference type="Gene3D" id="3.90.1300.10">
    <property type="entry name" value="Amidase signature (AS) domain"/>
    <property type="match status" value="1"/>
</dbReference>
<dbReference type="InterPro" id="IPR036928">
    <property type="entry name" value="AS_sf"/>
</dbReference>
<dbReference type="OrthoDB" id="9811471at2"/>
<dbReference type="AlphaFoldDB" id="A0A2S9VCP6"/>
<dbReference type="Proteomes" id="UP000238949">
    <property type="component" value="Unassembled WGS sequence"/>
</dbReference>
<evidence type="ECO:0000313" key="3">
    <source>
        <dbReference type="Proteomes" id="UP000238949"/>
    </source>
</evidence>
<dbReference type="EMBL" id="PVNP01000074">
    <property type="protein sequence ID" value="PRO74075.1"/>
    <property type="molecule type" value="Genomic_DNA"/>
</dbReference>
<name>A0A2S9VCP6_9ALTE</name>
<dbReference type="PANTHER" id="PTHR42678">
    <property type="entry name" value="AMIDASE"/>
    <property type="match status" value="1"/>
</dbReference>
<proteinExistence type="predicted"/>
<gene>
    <name evidence="2" type="ORF">C6Y40_08330</name>
</gene>
<reference evidence="3" key="1">
    <citation type="journal article" date="2020" name="Int. J. Syst. Evol. Microbiol.">
        <title>Alteromonas alba sp. nov., a marine bacterium isolated from the seawater of the West Pacific Ocean.</title>
        <authorList>
            <person name="Sun C."/>
            <person name="Wu Y.-H."/>
            <person name="Xamxidin M."/>
            <person name="Cheng H."/>
            <person name="Xu X.-W."/>
        </authorList>
    </citation>
    <scope>NUCLEOTIDE SEQUENCE [LARGE SCALE GENOMIC DNA]</scope>
    <source>
        <strain evidence="3">190</strain>
    </source>
</reference>
<keyword evidence="3" id="KW-1185">Reference proteome</keyword>
<feature type="domain" description="Amidase" evidence="1">
    <location>
        <begin position="28"/>
        <end position="465"/>
    </location>
</feature>
<dbReference type="SUPFAM" id="SSF75304">
    <property type="entry name" value="Amidase signature (AS) enzymes"/>
    <property type="match status" value="1"/>
</dbReference>
<protein>
    <submittedName>
        <fullName evidence="2">Amidase</fullName>
    </submittedName>
</protein>
<dbReference type="Pfam" id="PF01425">
    <property type="entry name" value="Amidase"/>
    <property type="match status" value="1"/>
</dbReference>
<dbReference type="InterPro" id="IPR023631">
    <property type="entry name" value="Amidase_dom"/>
</dbReference>
<organism evidence="2 3">
    <name type="scientific">Alteromonas alba</name>
    <dbReference type="NCBI Taxonomy" id="2079529"/>
    <lineage>
        <taxon>Bacteria</taxon>
        <taxon>Pseudomonadati</taxon>
        <taxon>Pseudomonadota</taxon>
        <taxon>Gammaproteobacteria</taxon>
        <taxon>Alteromonadales</taxon>
        <taxon>Alteromonadaceae</taxon>
        <taxon>Alteromonas/Salinimonas group</taxon>
        <taxon>Alteromonas</taxon>
    </lineage>
</organism>
<comment type="caution">
    <text evidence="2">The sequence shown here is derived from an EMBL/GenBank/DDBJ whole genome shotgun (WGS) entry which is preliminary data.</text>
</comment>
<accession>A0A2S9VCP6</accession>
<evidence type="ECO:0000259" key="1">
    <source>
        <dbReference type="Pfam" id="PF01425"/>
    </source>
</evidence>
<evidence type="ECO:0000313" key="2">
    <source>
        <dbReference type="EMBL" id="PRO74075.1"/>
    </source>
</evidence>
<dbReference type="PANTHER" id="PTHR42678:SF34">
    <property type="entry name" value="OS04G0183300 PROTEIN"/>
    <property type="match status" value="1"/>
</dbReference>
<sequence>MSEFTLPEATIADIHRAMMAGELSAEALTRQYLERIARLDQSTFLNAIVTVNPQALARARALDAEFARSGKLRPLHGIPVIVKDNYDTLGLQTTGGSVALEGVTPPDDAFQVARLKAAGAIVLAKSNMAEWAFSPSWTMSSVGGLTRNPYDLSRTPAGSSGGTGAAVAANFGVVGLGTDTGNSIRGPSSHNALVGIRSTMGLTSRDGIIPLYLRNDIGGPMARTVEDAVRVLDVIAGYDEADPITAKSQGQRPASYLSSLQADGLQGATIGVLRYYTDTAAIDAEVKALFEQAVSDLIAQGAQVITIAIDDYPNLIKDNWCNTFVSDVNEYLTSLEGRSLYDSLQAIYDAQLYSVPVKESLEYMLNPENQDQQCSDLYTHPRNINFREQVVKAMDDAGVDALIYPTWSFPPREIADTDGHKGDNSQHIAPNTGLPTITVPMGFTREQRLPAGISFVGRLFAEPTLIKLTYSYEQATNHRKPPPGF</sequence>